<gene>
    <name evidence="2" type="ORF">LCPAC201_01630</name>
</gene>
<feature type="transmembrane region" description="Helical" evidence="1">
    <location>
        <begin position="88"/>
        <end position="109"/>
    </location>
</feature>
<name>A0A481Z636_9VIRU</name>
<evidence type="ECO:0000313" key="2">
    <source>
        <dbReference type="EMBL" id="QBK90862.1"/>
    </source>
</evidence>
<proteinExistence type="predicted"/>
<organism evidence="2">
    <name type="scientific">Pithovirus LCPAC201</name>
    <dbReference type="NCBI Taxonomy" id="2506591"/>
    <lineage>
        <taxon>Viruses</taxon>
        <taxon>Pithoviruses</taxon>
    </lineage>
</organism>
<reference evidence="2" key="1">
    <citation type="journal article" date="2019" name="MBio">
        <title>Virus Genomes from Deep Sea Sediments Expand the Ocean Megavirome and Support Independent Origins of Viral Gigantism.</title>
        <authorList>
            <person name="Backstrom D."/>
            <person name="Yutin N."/>
            <person name="Jorgensen S.L."/>
            <person name="Dharamshi J."/>
            <person name="Homa F."/>
            <person name="Zaremba-Niedwiedzka K."/>
            <person name="Spang A."/>
            <person name="Wolf Y.I."/>
            <person name="Koonin E.V."/>
            <person name="Ettema T.J."/>
        </authorList>
    </citation>
    <scope>NUCLEOTIDE SEQUENCE</scope>
</reference>
<keyword evidence="1 2" id="KW-0812">Transmembrane</keyword>
<protein>
    <submittedName>
        <fullName evidence="2">Putative transmembrane protein</fullName>
    </submittedName>
</protein>
<dbReference type="EMBL" id="MK500500">
    <property type="protein sequence ID" value="QBK90862.1"/>
    <property type="molecule type" value="Genomic_DNA"/>
</dbReference>
<sequence length="439" mass="50260">MTDFRSTRSFHVNTSIIVIQEAKKSIVDNHPEDFTKWLVKMPLDKLSKKNGDNLLVIFLTQITKYNRPKFIQLLFAGWERIYPREEDVPFYVILFTIDLVSIIILRFVVDNIKGITFLEVMESLMTYHYQEISTACQKVWDTFGPQKYGIVLILYKLAKQEQNPVIFNFLTGKIRQISPYVKIPSWVKDFRSNPLGDSIYQPPEDQYGIPKSNGPNEPLLPTYQETIFIPEEPIVQLPSSNNIVPLMLEGLKQSGSGEKEINRAKSKLISELVIMTKEEKMEMVKPVLFIKSCKSRGDDPLLSRIYGPANPSINPTVQEMLYGGERMFTSLIISDSPIFGDIAIDWFVGYCEMCNLGIRRRWHAVRSPNNSGGWTGCYCTWKCVRDELVTPDSFDGTIKSNLLSMGLVNEMEKQIIKTGVQDRRDNGDILPDQDSTDLN</sequence>
<keyword evidence="1" id="KW-0472">Membrane</keyword>
<accession>A0A481Z636</accession>
<evidence type="ECO:0000256" key="1">
    <source>
        <dbReference type="SAM" id="Phobius"/>
    </source>
</evidence>
<keyword evidence="1" id="KW-1133">Transmembrane helix</keyword>